<name>A0A2H0W4U8_9BACT</name>
<accession>A0A2H0W4U8</accession>
<dbReference type="InterPro" id="IPR011856">
    <property type="entry name" value="tRNA_endonuc-like_dom_sf"/>
</dbReference>
<protein>
    <recommendedName>
        <fullName evidence="2">UPF0102 protein COT80_02290</fullName>
    </recommendedName>
</protein>
<sequence>MNNGSHNSKIGKVGEDLAARFLEDSGYNIIDKNFHTRYGEIDLIAQNSDEILFVEVKTRTSVKYGYPEQAVDNKKIKHLLEAVKIYFKINNNSKFWRLDVISVELNNETPKINWFKDITGGY</sequence>
<dbReference type="SUPFAM" id="SSF52980">
    <property type="entry name" value="Restriction endonuclease-like"/>
    <property type="match status" value="1"/>
</dbReference>
<evidence type="ECO:0000256" key="1">
    <source>
        <dbReference type="ARBA" id="ARBA00006738"/>
    </source>
</evidence>
<gene>
    <name evidence="3" type="ORF">COT80_02290</name>
</gene>
<dbReference type="Pfam" id="PF02021">
    <property type="entry name" value="UPF0102"/>
    <property type="match status" value="1"/>
</dbReference>
<evidence type="ECO:0000313" key="3">
    <source>
        <dbReference type="EMBL" id="PIS06372.1"/>
    </source>
</evidence>
<evidence type="ECO:0000256" key="2">
    <source>
        <dbReference type="HAMAP-Rule" id="MF_00048"/>
    </source>
</evidence>
<dbReference type="HAMAP" id="MF_00048">
    <property type="entry name" value="UPF0102"/>
    <property type="match status" value="1"/>
</dbReference>
<dbReference type="PANTHER" id="PTHR34039">
    <property type="entry name" value="UPF0102 PROTEIN YRAN"/>
    <property type="match status" value="1"/>
</dbReference>
<evidence type="ECO:0000313" key="4">
    <source>
        <dbReference type="Proteomes" id="UP000229056"/>
    </source>
</evidence>
<dbReference type="CDD" id="cd20736">
    <property type="entry name" value="PoNe_Nuclease"/>
    <property type="match status" value="1"/>
</dbReference>
<organism evidence="3 4">
    <name type="scientific">Candidatus Buchananbacteria bacterium CG10_big_fil_rev_8_21_14_0_10_33_19</name>
    <dbReference type="NCBI Taxonomy" id="1974525"/>
    <lineage>
        <taxon>Bacteria</taxon>
        <taxon>Candidatus Buchananiibacteriota</taxon>
    </lineage>
</organism>
<dbReference type="NCBIfam" id="TIGR00252">
    <property type="entry name" value="YraN family protein"/>
    <property type="match status" value="1"/>
</dbReference>
<dbReference type="GO" id="GO:0003676">
    <property type="term" value="F:nucleic acid binding"/>
    <property type="evidence" value="ECO:0007669"/>
    <property type="project" value="InterPro"/>
</dbReference>
<proteinExistence type="inferred from homology"/>
<dbReference type="PANTHER" id="PTHR34039:SF1">
    <property type="entry name" value="UPF0102 PROTEIN YRAN"/>
    <property type="match status" value="1"/>
</dbReference>
<reference evidence="4" key="1">
    <citation type="submission" date="2017-09" db="EMBL/GenBank/DDBJ databases">
        <title>Depth-based differentiation of microbial function through sediment-hosted aquifers and enrichment of novel symbionts in the deep terrestrial subsurface.</title>
        <authorList>
            <person name="Probst A.J."/>
            <person name="Ladd B."/>
            <person name="Jarett J.K."/>
            <person name="Geller-Mcgrath D.E."/>
            <person name="Sieber C.M.K."/>
            <person name="Emerson J.B."/>
            <person name="Anantharaman K."/>
            <person name="Thomas B.C."/>
            <person name="Malmstrom R."/>
            <person name="Stieglmeier M."/>
            <person name="Klingl A."/>
            <person name="Woyke T."/>
            <person name="Ryan C.M."/>
            <person name="Banfield J.F."/>
        </authorList>
    </citation>
    <scope>NUCLEOTIDE SEQUENCE [LARGE SCALE GENOMIC DNA]</scope>
</reference>
<dbReference type="InterPro" id="IPR003509">
    <property type="entry name" value="UPF0102_YraN-like"/>
</dbReference>
<dbReference type="EMBL" id="PEZY01000005">
    <property type="protein sequence ID" value="PIS06372.1"/>
    <property type="molecule type" value="Genomic_DNA"/>
</dbReference>
<dbReference type="AlphaFoldDB" id="A0A2H0W4U8"/>
<dbReference type="Gene3D" id="3.40.1350.10">
    <property type="match status" value="1"/>
</dbReference>
<dbReference type="InterPro" id="IPR011335">
    <property type="entry name" value="Restrct_endonuc-II-like"/>
</dbReference>
<dbReference type="Proteomes" id="UP000229056">
    <property type="component" value="Unassembled WGS sequence"/>
</dbReference>
<dbReference type="NCBIfam" id="NF009150">
    <property type="entry name" value="PRK12497.1-3"/>
    <property type="match status" value="1"/>
</dbReference>
<comment type="caution">
    <text evidence="3">The sequence shown here is derived from an EMBL/GenBank/DDBJ whole genome shotgun (WGS) entry which is preliminary data.</text>
</comment>
<comment type="similarity">
    <text evidence="1 2">Belongs to the UPF0102 family.</text>
</comment>